<dbReference type="AlphaFoldDB" id="A0AAD7MK74"/>
<keyword evidence="2" id="KW-1185">Reference proteome</keyword>
<sequence>MTPDSRLYNAVRKLSPKSGRGLIKAFGTLKRTREEDKGGAERIPLKKRRDEVDIPVGSRLPIVFHQFIRELYSNKIYIPLSVFTSPSLIYINAHTPTMEKIKLNTASSADKPLCVLDTAAFESNCLAEKDLDRDEWTEAAQDWVSFIETVESEKPDHWNAHFGFLEDQDNAKSIFPAILITDIKIRKRYAALPFKFSHELYRNDLNEEVQALKLAHGIMSDGGSVAEYMGGVRGIRQRQRRRLLIDGGPRCSRLGVARQRQRGRGAAWPR</sequence>
<organism evidence="1 2">
    <name type="scientific">Mycena metata</name>
    <dbReference type="NCBI Taxonomy" id="1033252"/>
    <lineage>
        <taxon>Eukaryota</taxon>
        <taxon>Fungi</taxon>
        <taxon>Dikarya</taxon>
        <taxon>Basidiomycota</taxon>
        <taxon>Agaricomycotina</taxon>
        <taxon>Agaricomycetes</taxon>
        <taxon>Agaricomycetidae</taxon>
        <taxon>Agaricales</taxon>
        <taxon>Marasmiineae</taxon>
        <taxon>Mycenaceae</taxon>
        <taxon>Mycena</taxon>
    </lineage>
</organism>
<name>A0AAD7MK74_9AGAR</name>
<accession>A0AAD7MK74</accession>
<dbReference type="EMBL" id="JARKIB010000235">
    <property type="protein sequence ID" value="KAJ7720955.1"/>
    <property type="molecule type" value="Genomic_DNA"/>
</dbReference>
<evidence type="ECO:0000313" key="1">
    <source>
        <dbReference type="EMBL" id="KAJ7720955.1"/>
    </source>
</evidence>
<evidence type="ECO:0000313" key="2">
    <source>
        <dbReference type="Proteomes" id="UP001215598"/>
    </source>
</evidence>
<reference evidence="1" key="1">
    <citation type="submission" date="2023-03" db="EMBL/GenBank/DDBJ databases">
        <title>Massive genome expansion in bonnet fungi (Mycena s.s.) driven by repeated elements and novel gene families across ecological guilds.</title>
        <authorList>
            <consortium name="Lawrence Berkeley National Laboratory"/>
            <person name="Harder C.B."/>
            <person name="Miyauchi S."/>
            <person name="Viragh M."/>
            <person name="Kuo A."/>
            <person name="Thoen E."/>
            <person name="Andreopoulos B."/>
            <person name="Lu D."/>
            <person name="Skrede I."/>
            <person name="Drula E."/>
            <person name="Henrissat B."/>
            <person name="Morin E."/>
            <person name="Kohler A."/>
            <person name="Barry K."/>
            <person name="LaButti K."/>
            <person name="Morin E."/>
            <person name="Salamov A."/>
            <person name="Lipzen A."/>
            <person name="Mereny Z."/>
            <person name="Hegedus B."/>
            <person name="Baldrian P."/>
            <person name="Stursova M."/>
            <person name="Weitz H."/>
            <person name="Taylor A."/>
            <person name="Grigoriev I.V."/>
            <person name="Nagy L.G."/>
            <person name="Martin F."/>
            <person name="Kauserud H."/>
        </authorList>
    </citation>
    <scope>NUCLEOTIDE SEQUENCE</scope>
    <source>
        <strain evidence="1">CBHHK182m</strain>
    </source>
</reference>
<dbReference type="Proteomes" id="UP001215598">
    <property type="component" value="Unassembled WGS sequence"/>
</dbReference>
<protein>
    <submittedName>
        <fullName evidence="1">Uncharacterized protein</fullName>
    </submittedName>
</protein>
<proteinExistence type="predicted"/>
<gene>
    <name evidence="1" type="ORF">B0H16DRAFT_1738597</name>
</gene>
<comment type="caution">
    <text evidence="1">The sequence shown here is derived from an EMBL/GenBank/DDBJ whole genome shotgun (WGS) entry which is preliminary data.</text>
</comment>